<reference evidence="9" key="2">
    <citation type="submission" date="2023-06" db="EMBL/GenBank/DDBJ databases">
        <authorList>
            <person name="Ma L."/>
            <person name="Liu K.-W."/>
            <person name="Li Z."/>
            <person name="Hsiao Y.-Y."/>
            <person name="Qi Y."/>
            <person name="Fu T."/>
            <person name="Tang G."/>
            <person name="Zhang D."/>
            <person name="Sun W.-H."/>
            <person name="Liu D.-K."/>
            <person name="Li Y."/>
            <person name="Chen G.-Z."/>
            <person name="Liu X.-D."/>
            <person name="Liao X.-Y."/>
            <person name="Jiang Y.-T."/>
            <person name="Yu X."/>
            <person name="Hao Y."/>
            <person name="Huang J."/>
            <person name="Zhao X.-W."/>
            <person name="Ke S."/>
            <person name="Chen Y.-Y."/>
            <person name="Wu W.-L."/>
            <person name="Hsu J.-L."/>
            <person name="Lin Y.-F."/>
            <person name="Huang M.-D."/>
            <person name="Li C.-Y."/>
            <person name="Huang L."/>
            <person name="Wang Z.-W."/>
            <person name="Zhao X."/>
            <person name="Zhong W.-Y."/>
            <person name="Peng D.-H."/>
            <person name="Ahmad S."/>
            <person name="Lan S."/>
            <person name="Zhang J.-S."/>
            <person name="Tsai W.-C."/>
            <person name="Van De Peer Y."/>
            <person name="Liu Z.-J."/>
        </authorList>
    </citation>
    <scope>NUCLEOTIDE SEQUENCE</scope>
    <source>
        <strain evidence="9">CP</strain>
        <tissue evidence="9">Leaves</tissue>
    </source>
</reference>
<evidence type="ECO:0000256" key="6">
    <source>
        <dbReference type="PROSITE-ProRule" id="PRU10141"/>
    </source>
</evidence>
<dbReference type="GO" id="GO:0004672">
    <property type="term" value="F:protein kinase activity"/>
    <property type="evidence" value="ECO:0007669"/>
    <property type="project" value="InterPro"/>
</dbReference>
<evidence type="ECO:0000259" key="8">
    <source>
        <dbReference type="PROSITE" id="PS50011"/>
    </source>
</evidence>
<evidence type="ECO:0000256" key="1">
    <source>
        <dbReference type="ARBA" id="ARBA00022553"/>
    </source>
</evidence>
<keyword evidence="1" id="KW-0597">Phosphoprotein</keyword>
<gene>
    <name evidence="9" type="primary">PTI13</name>
    <name evidence="9" type="ORF">QJS10_CPB18g00438</name>
</gene>
<dbReference type="EMBL" id="JAUJYO010000018">
    <property type="protein sequence ID" value="KAK1289181.1"/>
    <property type="molecule type" value="Genomic_DNA"/>
</dbReference>
<accession>A0AAV9CJY0</accession>
<evidence type="ECO:0000256" key="2">
    <source>
        <dbReference type="ARBA" id="ARBA00022679"/>
    </source>
</evidence>
<proteinExistence type="predicted"/>
<reference evidence="9" key="1">
    <citation type="journal article" date="2023" name="Nat. Commun.">
        <title>Diploid and tetraploid genomes of Acorus and the evolution of monocots.</title>
        <authorList>
            <person name="Ma L."/>
            <person name="Liu K.W."/>
            <person name="Li Z."/>
            <person name="Hsiao Y.Y."/>
            <person name="Qi Y."/>
            <person name="Fu T."/>
            <person name="Tang G.D."/>
            <person name="Zhang D."/>
            <person name="Sun W.H."/>
            <person name="Liu D.K."/>
            <person name="Li Y."/>
            <person name="Chen G.Z."/>
            <person name="Liu X.D."/>
            <person name="Liao X.Y."/>
            <person name="Jiang Y.T."/>
            <person name="Yu X."/>
            <person name="Hao Y."/>
            <person name="Huang J."/>
            <person name="Zhao X.W."/>
            <person name="Ke S."/>
            <person name="Chen Y.Y."/>
            <person name="Wu W.L."/>
            <person name="Hsu J.L."/>
            <person name="Lin Y.F."/>
            <person name="Huang M.D."/>
            <person name="Li C.Y."/>
            <person name="Huang L."/>
            <person name="Wang Z.W."/>
            <person name="Zhao X."/>
            <person name="Zhong W.Y."/>
            <person name="Peng D.H."/>
            <person name="Ahmad S."/>
            <person name="Lan S."/>
            <person name="Zhang J.S."/>
            <person name="Tsai W.C."/>
            <person name="Van de Peer Y."/>
            <person name="Liu Z.J."/>
        </authorList>
    </citation>
    <scope>NUCLEOTIDE SEQUENCE</scope>
    <source>
        <strain evidence="9">CP</strain>
    </source>
</reference>
<comment type="caution">
    <text evidence="9">The sequence shown here is derived from an EMBL/GenBank/DDBJ whole genome shotgun (WGS) entry which is preliminary data.</text>
</comment>
<dbReference type="InterPro" id="IPR052101">
    <property type="entry name" value="Plant_StressResp_Kinase"/>
</dbReference>
<dbReference type="PANTHER" id="PTHR47983:SF7">
    <property type="entry name" value="PROTEIN KINASE SUPERFAMILY PROTEIN"/>
    <property type="match status" value="1"/>
</dbReference>
<dbReference type="Gene3D" id="3.30.200.20">
    <property type="entry name" value="Phosphorylase Kinase, domain 1"/>
    <property type="match status" value="1"/>
</dbReference>
<evidence type="ECO:0000313" key="10">
    <source>
        <dbReference type="Proteomes" id="UP001180020"/>
    </source>
</evidence>
<dbReference type="GO" id="GO:0005524">
    <property type="term" value="F:ATP binding"/>
    <property type="evidence" value="ECO:0007669"/>
    <property type="project" value="UniProtKB-UniRule"/>
</dbReference>
<dbReference type="Gene3D" id="1.10.510.10">
    <property type="entry name" value="Transferase(Phosphotransferase) domain 1"/>
    <property type="match status" value="2"/>
</dbReference>
<keyword evidence="2" id="KW-0808">Transferase</keyword>
<dbReference type="InterPro" id="IPR001245">
    <property type="entry name" value="Ser-Thr/Tyr_kinase_cat_dom"/>
</dbReference>
<feature type="region of interest" description="Disordered" evidence="7">
    <location>
        <begin position="109"/>
        <end position="129"/>
    </location>
</feature>
<organism evidence="9 10">
    <name type="scientific">Acorus calamus</name>
    <name type="common">Sweet flag</name>
    <dbReference type="NCBI Taxonomy" id="4465"/>
    <lineage>
        <taxon>Eukaryota</taxon>
        <taxon>Viridiplantae</taxon>
        <taxon>Streptophyta</taxon>
        <taxon>Embryophyta</taxon>
        <taxon>Tracheophyta</taxon>
        <taxon>Spermatophyta</taxon>
        <taxon>Magnoliopsida</taxon>
        <taxon>Liliopsida</taxon>
        <taxon>Acoraceae</taxon>
        <taxon>Acorus</taxon>
    </lineage>
</organism>
<feature type="domain" description="Protein kinase" evidence="8">
    <location>
        <begin position="147"/>
        <end position="397"/>
    </location>
</feature>
<sequence length="410" mass="45200">MRLMTMRVSQRRAEEATRRRVEEARGGMWRWLCCARGHGDMYHSNDSEYVKGPKDHTDESLDFESVKIKITIGLIQILVDILPHQQALFGINRLNDLVGLGISSTQGLSKGSSLPSSPKNKPQNAQPPSIEVPALSLDELKEKTDNFGSKCLIGEGSYGRVYYATLSNGKAMAVKKLDVSSDPPESNVEFLSQVAIVSTMKHENFIELLGYCVEGNLRVLSYEFATMGSLHDVLHGRKGVQGAQPGPALDWMQRVRIAVDAARGLEYLHEKAPDMAARLHSTRVLGTFGYHAPEYAMTGQLTQKSDVYSFGVVLLELLTGRKPVDHTMPRGQQSLVTWATPRLSEDKVKQCIDPRLKGEYPAKGVAKLAAVAALCVQYESEFRPNMSIVVKALQPLLTLKPAALTPTPDV</sequence>
<evidence type="ECO:0000313" key="9">
    <source>
        <dbReference type="EMBL" id="KAK1289181.1"/>
    </source>
</evidence>
<keyword evidence="10" id="KW-1185">Reference proteome</keyword>
<keyword evidence="3 6" id="KW-0547">Nucleotide-binding</keyword>
<dbReference type="AlphaFoldDB" id="A0AAV9CJY0"/>
<dbReference type="PROSITE" id="PS00107">
    <property type="entry name" value="PROTEIN_KINASE_ATP"/>
    <property type="match status" value="1"/>
</dbReference>
<dbReference type="Proteomes" id="UP001180020">
    <property type="component" value="Unassembled WGS sequence"/>
</dbReference>
<dbReference type="InterPro" id="IPR011009">
    <property type="entry name" value="Kinase-like_dom_sf"/>
</dbReference>
<evidence type="ECO:0000256" key="4">
    <source>
        <dbReference type="ARBA" id="ARBA00022777"/>
    </source>
</evidence>
<dbReference type="PANTHER" id="PTHR47983">
    <property type="entry name" value="PTO-INTERACTING PROTEIN 1-LIKE"/>
    <property type="match status" value="1"/>
</dbReference>
<dbReference type="InterPro" id="IPR017441">
    <property type="entry name" value="Protein_kinase_ATP_BS"/>
</dbReference>
<evidence type="ECO:0000256" key="5">
    <source>
        <dbReference type="ARBA" id="ARBA00022840"/>
    </source>
</evidence>
<feature type="binding site" evidence="6">
    <location>
        <position position="176"/>
    </location>
    <ligand>
        <name>ATP</name>
        <dbReference type="ChEBI" id="CHEBI:30616"/>
    </ligand>
</feature>
<keyword evidence="5 6" id="KW-0067">ATP-binding</keyword>
<evidence type="ECO:0000256" key="3">
    <source>
        <dbReference type="ARBA" id="ARBA00022741"/>
    </source>
</evidence>
<feature type="compositionally biased region" description="Low complexity" evidence="7">
    <location>
        <begin position="109"/>
        <end position="124"/>
    </location>
</feature>
<dbReference type="FunFam" id="3.30.200.20:FF:000182">
    <property type="entry name" value="PTI1-like tyrosine-protein kinase 3"/>
    <property type="match status" value="1"/>
</dbReference>
<dbReference type="Pfam" id="PF07714">
    <property type="entry name" value="PK_Tyr_Ser-Thr"/>
    <property type="match status" value="2"/>
</dbReference>
<keyword evidence="4 9" id="KW-0418">Kinase</keyword>
<evidence type="ECO:0000256" key="7">
    <source>
        <dbReference type="SAM" id="MobiDB-lite"/>
    </source>
</evidence>
<protein>
    <submittedName>
        <fullName evidence="9">PTI1-like tyrosine-protein kinase 3</fullName>
    </submittedName>
</protein>
<dbReference type="SUPFAM" id="SSF56112">
    <property type="entry name" value="Protein kinase-like (PK-like)"/>
    <property type="match status" value="1"/>
</dbReference>
<name>A0AAV9CJY0_ACOCL</name>
<dbReference type="PROSITE" id="PS50011">
    <property type="entry name" value="PROTEIN_KINASE_DOM"/>
    <property type="match status" value="1"/>
</dbReference>
<dbReference type="InterPro" id="IPR000719">
    <property type="entry name" value="Prot_kinase_dom"/>
</dbReference>